<dbReference type="AlphaFoldDB" id="A0A397GTE0"/>
<dbReference type="EMBL" id="PQFF01000388">
    <property type="protein sequence ID" value="RHZ53529.1"/>
    <property type="molecule type" value="Genomic_DNA"/>
</dbReference>
<reference evidence="1 2" key="1">
    <citation type="submission" date="2018-08" db="EMBL/GenBank/DDBJ databases">
        <title>Genome and evolution of the arbuscular mycorrhizal fungus Diversispora epigaea (formerly Glomus versiforme) and its bacterial endosymbionts.</title>
        <authorList>
            <person name="Sun X."/>
            <person name="Fei Z."/>
            <person name="Harrison M."/>
        </authorList>
    </citation>
    <scope>NUCLEOTIDE SEQUENCE [LARGE SCALE GENOMIC DNA]</scope>
    <source>
        <strain evidence="1 2">IT104</strain>
    </source>
</reference>
<evidence type="ECO:0000313" key="1">
    <source>
        <dbReference type="EMBL" id="RHZ53529.1"/>
    </source>
</evidence>
<proteinExistence type="predicted"/>
<evidence type="ECO:0000313" key="2">
    <source>
        <dbReference type="Proteomes" id="UP000266861"/>
    </source>
</evidence>
<gene>
    <name evidence="1" type="ORF">Glove_441g110</name>
</gene>
<dbReference type="Proteomes" id="UP000266861">
    <property type="component" value="Unassembled WGS sequence"/>
</dbReference>
<comment type="caution">
    <text evidence="1">The sequence shown here is derived from an EMBL/GenBank/DDBJ whole genome shotgun (WGS) entry which is preliminary data.</text>
</comment>
<name>A0A397GTE0_9GLOM</name>
<sequence>MSREYLCTAAIAATSIAKASIVDRIIGGLPVLMPLQTPISADKHAGATLAFMNSLIIQLIEVVVK</sequence>
<accession>A0A397GTE0</accession>
<organism evidence="1 2">
    <name type="scientific">Diversispora epigaea</name>
    <dbReference type="NCBI Taxonomy" id="1348612"/>
    <lineage>
        <taxon>Eukaryota</taxon>
        <taxon>Fungi</taxon>
        <taxon>Fungi incertae sedis</taxon>
        <taxon>Mucoromycota</taxon>
        <taxon>Glomeromycotina</taxon>
        <taxon>Glomeromycetes</taxon>
        <taxon>Diversisporales</taxon>
        <taxon>Diversisporaceae</taxon>
        <taxon>Diversispora</taxon>
    </lineage>
</organism>
<protein>
    <submittedName>
        <fullName evidence="1">Uncharacterized protein</fullName>
    </submittedName>
</protein>
<keyword evidence="2" id="KW-1185">Reference proteome</keyword>